<organism evidence="1 2">
    <name type="scientific">Streptomyces actuosus</name>
    <dbReference type="NCBI Taxonomy" id="1885"/>
    <lineage>
        <taxon>Bacteria</taxon>
        <taxon>Bacillati</taxon>
        <taxon>Actinomycetota</taxon>
        <taxon>Actinomycetes</taxon>
        <taxon>Kitasatosporales</taxon>
        <taxon>Streptomycetaceae</taxon>
        <taxon>Streptomyces</taxon>
    </lineage>
</organism>
<gene>
    <name evidence="1" type="ORF">DMT42_34180</name>
</gene>
<dbReference type="AlphaFoldDB" id="A0A2U9PBD9"/>
<accession>A0A2U9PBD9</accession>
<dbReference type="RefSeq" id="WP_110634239.1">
    <property type="nucleotide sequence ID" value="NZ_CP029788.1"/>
</dbReference>
<dbReference type="Proteomes" id="UP000247634">
    <property type="component" value="Chromosome"/>
</dbReference>
<reference evidence="1 2" key="1">
    <citation type="submission" date="2018-06" db="EMBL/GenBank/DDBJ databases">
        <title>The complete genome sequence of a nosiheptide producer Streptomyces actuosus ATCC 25421: deducing the ability of producing a new class III lantibiotics.</title>
        <authorList>
            <person name="Liu W."/>
            <person name="Sun F."/>
            <person name="Hu Y."/>
        </authorList>
    </citation>
    <scope>NUCLEOTIDE SEQUENCE [LARGE SCALE GENOMIC DNA]</scope>
    <source>
        <strain evidence="1 2">ATCC 25421</strain>
    </source>
</reference>
<protein>
    <submittedName>
        <fullName evidence="1">Uncharacterized protein</fullName>
    </submittedName>
</protein>
<evidence type="ECO:0000313" key="2">
    <source>
        <dbReference type="Proteomes" id="UP000247634"/>
    </source>
</evidence>
<name>A0A2U9PBD9_STRAS</name>
<dbReference type="OrthoDB" id="4137935at2"/>
<dbReference type="KEGG" id="sact:DMT42_34180"/>
<sequence>MKAYLKVRPEPADPGEYTLLLNKDRRPLQSRWVNKLVGQMAATHPLLADREPPVTADTIAHTGYWDTPPADA</sequence>
<dbReference type="EMBL" id="CP029788">
    <property type="protein sequence ID" value="AWT46823.1"/>
    <property type="molecule type" value="Genomic_DNA"/>
</dbReference>
<proteinExistence type="predicted"/>
<keyword evidence="2" id="KW-1185">Reference proteome</keyword>
<evidence type="ECO:0000313" key="1">
    <source>
        <dbReference type="EMBL" id="AWT46823.1"/>
    </source>
</evidence>